<keyword evidence="2" id="KW-1185">Reference proteome</keyword>
<dbReference type="AlphaFoldDB" id="A0A225WLE9"/>
<name>A0A225WLE9_9STRA</name>
<sequence length="78" mass="9133">MKDARHESLPLTASMMATYVRQEHPDWLAEYAAAKKAQFTAYQSLLRLLQRFTYRHGFTQRTSHGLKINYTDICILIN</sequence>
<comment type="caution">
    <text evidence="1">The sequence shown here is derived from an EMBL/GenBank/DDBJ whole genome shotgun (WGS) entry which is preliminary data.</text>
</comment>
<reference evidence="2" key="1">
    <citation type="submission" date="2017-03" db="EMBL/GenBank/DDBJ databases">
        <title>Phytopthora megakarya and P. palmivora, two closely related causual agents of cacao black pod achieved similar genome size and gene model numbers by different mechanisms.</title>
        <authorList>
            <person name="Ali S."/>
            <person name="Shao J."/>
            <person name="Larry D.J."/>
            <person name="Kronmiller B."/>
            <person name="Shen D."/>
            <person name="Strem M.D."/>
            <person name="Melnick R.L."/>
            <person name="Guiltinan M.J."/>
            <person name="Tyler B.M."/>
            <person name="Meinhardt L.W."/>
            <person name="Bailey B.A."/>
        </authorList>
    </citation>
    <scope>NUCLEOTIDE SEQUENCE [LARGE SCALE GENOMIC DNA]</scope>
    <source>
        <strain evidence="2">zdho120</strain>
    </source>
</reference>
<proteinExistence type="predicted"/>
<evidence type="ECO:0000313" key="2">
    <source>
        <dbReference type="Proteomes" id="UP000198211"/>
    </source>
</evidence>
<accession>A0A225WLE9</accession>
<gene>
    <name evidence="1" type="ORF">PHMEG_0007377</name>
</gene>
<evidence type="ECO:0000313" key="1">
    <source>
        <dbReference type="EMBL" id="OWZ18516.1"/>
    </source>
</evidence>
<dbReference type="Proteomes" id="UP000198211">
    <property type="component" value="Unassembled WGS sequence"/>
</dbReference>
<dbReference type="OrthoDB" id="90455at2759"/>
<organism evidence="1 2">
    <name type="scientific">Phytophthora megakarya</name>
    <dbReference type="NCBI Taxonomy" id="4795"/>
    <lineage>
        <taxon>Eukaryota</taxon>
        <taxon>Sar</taxon>
        <taxon>Stramenopiles</taxon>
        <taxon>Oomycota</taxon>
        <taxon>Peronosporomycetes</taxon>
        <taxon>Peronosporales</taxon>
        <taxon>Peronosporaceae</taxon>
        <taxon>Phytophthora</taxon>
    </lineage>
</organism>
<dbReference type="EMBL" id="NBNE01000576">
    <property type="protein sequence ID" value="OWZ18516.1"/>
    <property type="molecule type" value="Genomic_DNA"/>
</dbReference>
<protein>
    <submittedName>
        <fullName evidence="1">Uncharacterized protein</fullName>
    </submittedName>
</protein>